<evidence type="ECO:0000313" key="2">
    <source>
        <dbReference type="EMBL" id="MFC4248011.1"/>
    </source>
</evidence>
<evidence type="ECO:0000256" key="1">
    <source>
        <dbReference type="SAM" id="Phobius"/>
    </source>
</evidence>
<keyword evidence="1" id="KW-0472">Membrane</keyword>
<keyword evidence="1" id="KW-0812">Transmembrane</keyword>
<dbReference type="GeneID" id="71855401"/>
<dbReference type="RefSeq" id="WP_246969428.1">
    <property type="nucleotide sequence ID" value="NZ_CP095397.1"/>
</dbReference>
<name>A0ABD5P212_9EURY</name>
<feature type="transmembrane region" description="Helical" evidence="1">
    <location>
        <begin position="404"/>
        <end position="427"/>
    </location>
</feature>
<feature type="transmembrane region" description="Helical" evidence="1">
    <location>
        <begin position="282"/>
        <end position="300"/>
    </location>
</feature>
<feature type="transmembrane region" description="Helical" evidence="1">
    <location>
        <begin position="50"/>
        <end position="69"/>
    </location>
</feature>
<protein>
    <submittedName>
        <fullName evidence="2">Uncharacterized protein</fullName>
    </submittedName>
</protein>
<feature type="transmembrane region" description="Helical" evidence="1">
    <location>
        <begin position="364"/>
        <end position="384"/>
    </location>
</feature>
<accession>A0ABD5P212</accession>
<feature type="transmembrane region" description="Helical" evidence="1">
    <location>
        <begin position="448"/>
        <end position="466"/>
    </location>
</feature>
<reference evidence="2 3" key="1">
    <citation type="journal article" date="2014" name="Int. J. Syst. Evol. Microbiol.">
        <title>Complete genome sequence of Corynebacterium casei LMG S-19264T (=DSM 44701T), isolated from a smear-ripened cheese.</title>
        <authorList>
            <consortium name="US DOE Joint Genome Institute (JGI-PGF)"/>
            <person name="Walter F."/>
            <person name="Albersmeier A."/>
            <person name="Kalinowski J."/>
            <person name="Ruckert C."/>
        </authorList>
    </citation>
    <scope>NUCLEOTIDE SEQUENCE [LARGE SCALE GENOMIC DNA]</scope>
    <source>
        <strain evidence="2 3">IBRC-M 10912</strain>
    </source>
</reference>
<feature type="transmembrane region" description="Helical" evidence="1">
    <location>
        <begin position="126"/>
        <end position="149"/>
    </location>
</feature>
<feature type="transmembrane region" description="Helical" evidence="1">
    <location>
        <begin position="320"/>
        <end position="343"/>
    </location>
</feature>
<keyword evidence="1" id="KW-1133">Transmembrane helix</keyword>
<comment type="caution">
    <text evidence="2">The sequence shown here is derived from an EMBL/GenBank/DDBJ whole genome shotgun (WGS) entry which is preliminary data.</text>
</comment>
<feature type="transmembrane region" description="Helical" evidence="1">
    <location>
        <begin position="100"/>
        <end position="120"/>
    </location>
</feature>
<feature type="transmembrane region" description="Helical" evidence="1">
    <location>
        <begin position="186"/>
        <end position="204"/>
    </location>
</feature>
<sequence>MRRDGICVSVAVGTLGAAVLGAVAFADTATASNVAAGLGDQRDLEVPTWLYLLTGGTAIGASGLLAALVTDRTFVDAIHEWSVPLFGPRETRSTRRFSALLGRTGGVALFAAVVFVGLVGPPVPTANLAVLVTFVGVRSLLPIVAVLVVDPWPTVDPFRTVATAADAVVPDRLSDALEYPDRLRTWPAVAGLFALVWLELVLPITTDPEALALFALCYAGYAVAGALAFSPEAWFRHGDPLAVLFRLYGSVAPIQRDDGGYRLVLPGSWLRRPDVVADSSEVAFVLLIVWELTFSGFVVTPPGARTIEAVVFAGVPPRSAYLLVLCVGYALFLGGYLFAAVATRRTAPTYLTGRVLAVRFAPPLLAIAAGYHLAHYVAFSLNLAPALVATAANPLAPPVNPTTLALPAWVGALEVATVVCGHLLAIWTAHATAFDRFPGRLQAIRSQYPFVVVMIWYTVCSLWILSLPASSPPFVA</sequence>
<dbReference type="EMBL" id="JBHSDJ010000111">
    <property type="protein sequence ID" value="MFC4248011.1"/>
    <property type="molecule type" value="Genomic_DNA"/>
</dbReference>
<organism evidence="2 3">
    <name type="scientific">Natribaculum luteum</name>
    <dbReference type="NCBI Taxonomy" id="1586232"/>
    <lineage>
        <taxon>Archaea</taxon>
        <taxon>Methanobacteriati</taxon>
        <taxon>Methanobacteriota</taxon>
        <taxon>Stenosarchaea group</taxon>
        <taxon>Halobacteria</taxon>
        <taxon>Halobacteriales</taxon>
        <taxon>Natrialbaceae</taxon>
        <taxon>Natribaculum</taxon>
    </lineage>
</organism>
<dbReference type="AlphaFoldDB" id="A0ABD5P212"/>
<evidence type="ECO:0000313" key="3">
    <source>
        <dbReference type="Proteomes" id="UP001595821"/>
    </source>
</evidence>
<feature type="transmembrane region" description="Helical" evidence="1">
    <location>
        <begin position="210"/>
        <end position="229"/>
    </location>
</feature>
<dbReference type="Proteomes" id="UP001595821">
    <property type="component" value="Unassembled WGS sequence"/>
</dbReference>
<proteinExistence type="predicted"/>
<gene>
    <name evidence="2" type="ORF">ACFOZ7_13850</name>
</gene>